<dbReference type="AlphaFoldDB" id="A0A9D4XQA4"/>
<feature type="domain" description="Thioredoxin" evidence="11">
    <location>
        <begin position="8"/>
        <end position="133"/>
    </location>
</feature>
<evidence type="ECO:0000313" key="12">
    <source>
        <dbReference type="EMBL" id="KAI5424533.1"/>
    </source>
</evidence>
<evidence type="ECO:0000256" key="4">
    <source>
        <dbReference type="ARBA" id="ARBA00022729"/>
    </source>
</evidence>
<evidence type="ECO:0000256" key="9">
    <source>
        <dbReference type="RuleBase" id="RU004208"/>
    </source>
</evidence>
<dbReference type="PROSITE" id="PS00194">
    <property type="entry name" value="THIOREDOXIN_1"/>
    <property type="match status" value="2"/>
</dbReference>
<dbReference type="EMBL" id="JAMSHJ010000003">
    <property type="protein sequence ID" value="KAI5424533.1"/>
    <property type="molecule type" value="Genomic_DNA"/>
</dbReference>
<feature type="chain" id="PRO_5040045576" description="protein disulfide-isomerase" evidence="10">
    <location>
        <begin position="25"/>
        <end position="360"/>
    </location>
</feature>
<dbReference type="InterPro" id="IPR011679">
    <property type="entry name" value="ERp29_C"/>
</dbReference>
<keyword evidence="4 10" id="KW-0732">Signal</keyword>
<evidence type="ECO:0000256" key="6">
    <source>
        <dbReference type="ARBA" id="ARBA00023157"/>
    </source>
</evidence>
<dbReference type="GO" id="GO:0005783">
    <property type="term" value="C:endoplasmic reticulum"/>
    <property type="evidence" value="ECO:0007669"/>
    <property type="project" value="InterPro"/>
</dbReference>
<accession>A0A9D4XQA4</accession>
<evidence type="ECO:0000256" key="5">
    <source>
        <dbReference type="ARBA" id="ARBA00022737"/>
    </source>
</evidence>
<evidence type="ECO:0000256" key="2">
    <source>
        <dbReference type="ARBA" id="ARBA00006347"/>
    </source>
</evidence>
<evidence type="ECO:0000256" key="3">
    <source>
        <dbReference type="ARBA" id="ARBA00012723"/>
    </source>
</evidence>
<dbReference type="Gramene" id="Psat3g013080.1">
    <property type="protein sequence ID" value="Psat3g013080.1.cds"/>
    <property type="gene ID" value="Psat3g013080"/>
</dbReference>
<dbReference type="InterPro" id="IPR036356">
    <property type="entry name" value="ERp29_C_sf"/>
</dbReference>
<evidence type="ECO:0000259" key="11">
    <source>
        <dbReference type="PROSITE" id="PS51352"/>
    </source>
</evidence>
<dbReference type="CDD" id="cd00238">
    <property type="entry name" value="ERp29c"/>
    <property type="match status" value="1"/>
</dbReference>
<dbReference type="EMBL" id="JAMSHJ010000003">
    <property type="protein sequence ID" value="KAI5424534.1"/>
    <property type="molecule type" value="Genomic_DNA"/>
</dbReference>
<dbReference type="InterPro" id="IPR036249">
    <property type="entry name" value="Thioredoxin-like_sf"/>
</dbReference>
<dbReference type="Gramene" id="Psat03G0063900-T1">
    <property type="protein sequence ID" value="KAI5424533.1"/>
    <property type="gene ID" value="KIW84_030639"/>
</dbReference>
<name>A0A9D4XQA4_PEA</name>
<dbReference type="Proteomes" id="UP001058974">
    <property type="component" value="Chromosome 3"/>
</dbReference>
<comment type="caution">
    <text evidence="12">The sequence shown here is derived from an EMBL/GenBank/DDBJ whole genome shotgun (WGS) entry which is preliminary data.</text>
</comment>
<feature type="domain" description="Thioredoxin" evidence="11">
    <location>
        <begin position="134"/>
        <end position="252"/>
    </location>
</feature>
<comment type="similarity">
    <text evidence="2 9">Belongs to the protein disulfide isomerase family.</text>
</comment>
<dbReference type="Gramene" id="Psat03G0063900-T2">
    <property type="protein sequence ID" value="KAI5424534.1"/>
    <property type="gene ID" value="KIW84_030639"/>
</dbReference>
<keyword evidence="7" id="KW-0413">Isomerase</keyword>
<dbReference type="Gene3D" id="1.20.1150.12">
    <property type="entry name" value="Endoplasmic reticulum resident protein 29, C-terminal domain"/>
    <property type="match status" value="1"/>
</dbReference>
<dbReference type="SUPFAM" id="SSF47933">
    <property type="entry name" value="ERP29 C domain-like"/>
    <property type="match status" value="1"/>
</dbReference>
<dbReference type="EC" id="5.3.4.1" evidence="3"/>
<sequence>MWSSMMIFGIGALILQFLISTALANDVVVLTDDTFENEVGNDRAALVEFYAPWCGHCKKLAPEYEKLAASFKKINAILIGKVDCDEQKIICTKYKVYSYPSIMWFPKGSLTPNKFEGARTAEALAGFVNMKAGTNVKIIALPFSVVVLSPDNFDKVVLDETKDVLVEFYAPWCGHCKAFAYTYEKVAAVFRLEEEVVIANLNADEYKDLAEKYGVTSYPTLKFFPKNNKTGEEYVGGHEVDDFVAFFNEKCGTNRDEHGQLTSKAGIVASLDDLVKEFVIADDDEKKILFSQLEEEVHILKGSAARHGNLYLKLMKSSMEKGENYAKNEIQRLEGMLRKSISAAKADEFTLKKNILSTFV</sequence>
<evidence type="ECO:0000256" key="10">
    <source>
        <dbReference type="SAM" id="SignalP"/>
    </source>
</evidence>
<keyword evidence="8" id="KW-0676">Redox-active center</keyword>
<dbReference type="CDD" id="cd02998">
    <property type="entry name" value="PDI_a_ERp38"/>
    <property type="match status" value="2"/>
</dbReference>
<dbReference type="PANTHER" id="PTHR45672">
    <property type="entry name" value="PROTEIN DISULFIDE-ISOMERASE C17H9.14C-RELATED"/>
    <property type="match status" value="1"/>
</dbReference>
<keyword evidence="13" id="KW-1185">Reference proteome</keyword>
<dbReference type="SUPFAM" id="SSF52833">
    <property type="entry name" value="Thioredoxin-like"/>
    <property type="match status" value="2"/>
</dbReference>
<dbReference type="PROSITE" id="PS51352">
    <property type="entry name" value="THIOREDOXIN_2"/>
    <property type="match status" value="2"/>
</dbReference>
<dbReference type="InterPro" id="IPR017937">
    <property type="entry name" value="Thioredoxin_CS"/>
</dbReference>
<organism evidence="12 13">
    <name type="scientific">Pisum sativum</name>
    <name type="common">Garden pea</name>
    <name type="synonym">Lathyrus oleraceus</name>
    <dbReference type="NCBI Taxonomy" id="3888"/>
    <lineage>
        <taxon>Eukaryota</taxon>
        <taxon>Viridiplantae</taxon>
        <taxon>Streptophyta</taxon>
        <taxon>Embryophyta</taxon>
        <taxon>Tracheophyta</taxon>
        <taxon>Spermatophyta</taxon>
        <taxon>Magnoliopsida</taxon>
        <taxon>eudicotyledons</taxon>
        <taxon>Gunneridae</taxon>
        <taxon>Pentapetalae</taxon>
        <taxon>rosids</taxon>
        <taxon>fabids</taxon>
        <taxon>Fabales</taxon>
        <taxon>Fabaceae</taxon>
        <taxon>Papilionoideae</taxon>
        <taxon>50 kb inversion clade</taxon>
        <taxon>NPAAA clade</taxon>
        <taxon>Hologalegina</taxon>
        <taxon>IRL clade</taxon>
        <taxon>Fabeae</taxon>
        <taxon>Lathyrus</taxon>
    </lineage>
</organism>
<keyword evidence="5" id="KW-0677">Repeat</keyword>
<reference evidence="12 13" key="1">
    <citation type="journal article" date="2022" name="Nat. Genet.">
        <title>Improved pea reference genome and pan-genome highlight genomic features and evolutionary characteristics.</title>
        <authorList>
            <person name="Yang T."/>
            <person name="Liu R."/>
            <person name="Luo Y."/>
            <person name="Hu S."/>
            <person name="Wang D."/>
            <person name="Wang C."/>
            <person name="Pandey M.K."/>
            <person name="Ge S."/>
            <person name="Xu Q."/>
            <person name="Li N."/>
            <person name="Li G."/>
            <person name="Huang Y."/>
            <person name="Saxena R.K."/>
            <person name="Ji Y."/>
            <person name="Li M."/>
            <person name="Yan X."/>
            <person name="He Y."/>
            <person name="Liu Y."/>
            <person name="Wang X."/>
            <person name="Xiang C."/>
            <person name="Varshney R.K."/>
            <person name="Ding H."/>
            <person name="Gao S."/>
            <person name="Zong X."/>
        </authorList>
    </citation>
    <scope>NUCLEOTIDE SEQUENCE [LARGE SCALE GENOMIC DNA]</scope>
    <source>
        <strain evidence="12 13">cv. Zhongwan 6</strain>
    </source>
</reference>
<comment type="catalytic activity">
    <reaction evidence="1">
        <text>Catalyzes the rearrangement of -S-S- bonds in proteins.</text>
        <dbReference type="EC" id="5.3.4.1"/>
    </reaction>
</comment>
<dbReference type="GO" id="GO:0006457">
    <property type="term" value="P:protein folding"/>
    <property type="evidence" value="ECO:0007669"/>
    <property type="project" value="TreeGrafter"/>
</dbReference>
<dbReference type="OrthoDB" id="10264505at2759"/>
<evidence type="ECO:0000256" key="7">
    <source>
        <dbReference type="ARBA" id="ARBA00023235"/>
    </source>
</evidence>
<feature type="signal peptide" evidence="10">
    <location>
        <begin position="1"/>
        <end position="24"/>
    </location>
</feature>
<keyword evidence="6" id="KW-1015">Disulfide bond</keyword>
<proteinExistence type="inferred from homology"/>
<dbReference type="Gene3D" id="3.40.30.10">
    <property type="entry name" value="Glutaredoxin"/>
    <property type="match status" value="2"/>
</dbReference>
<evidence type="ECO:0000256" key="1">
    <source>
        <dbReference type="ARBA" id="ARBA00001182"/>
    </source>
</evidence>
<dbReference type="PRINTS" id="PR00421">
    <property type="entry name" value="THIOREDOXIN"/>
</dbReference>
<evidence type="ECO:0000313" key="13">
    <source>
        <dbReference type="Proteomes" id="UP001058974"/>
    </source>
</evidence>
<dbReference type="GO" id="GO:0003756">
    <property type="term" value="F:protein disulfide isomerase activity"/>
    <property type="evidence" value="ECO:0007669"/>
    <property type="project" value="UniProtKB-EC"/>
</dbReference>
<dbReference type="InterPro" id="IPR005788">
    <property type="entry name" value="PDI_thioredoxin-like_dom"/>
</dbReference>
<dbReference type="NCBIfam" id="TIGR01126">
    <property type="entry name" value="pdi_dom"/>
    <property type="match status" value="2"/>
</dbReference>
<evidence type="ECO:0000256" key="8">
    <source>
        <dbReference type="ARBA" id="ARBA00023284"/>
    </source>
</evidence>
<dbReference type="InterPro" id="IPR051063">
    <property type="entry name" value="PDI"/>
</dbReference>
<dbReference type="InterPro" id="IPR013766">
    <property type="entry name" value="Thioredoxin_domain"/>
</dbReference>
<dbReference type="PANTHER" id="PTHR45672:SF19">
    <property type="entry name" value="PROTEIN DISULFIDE-ISOMERASE LIKE 2-1"/>
    <property type="match status" value="1"/>
</dbReference>
<protein>
    <recommendedName>
        <fullName evidence="3">protein disulfide-isomerase</fullName>
        <ecNumber evidence="3">5.3.4.1</ecNumber>
    </recommendedName>
</protein>
<gene>
    <name evidence="12" type="ORF">KIW84_030639</name>
</gene>
<dbReference type="Pfam" id="PF07749">
    <property type="entry name" value="ERp29"/>
    <property type="match status" value="1"/>
</dbReference>
<dbReference type="Pfam" id="PF00085">
    <property type="entry name" value="Thioredoxin"/>
    <property type="match status" value="2"/>
</dbReference>